<dbReference type="GO" id="GO:0016787">
    <property type="term" value="F:hydrolase activity"/>
    <property type="evidence" value="ECO:0007669"/>
    <property type="project" value="UniProtKB-KW"/>
</dbReference>
<reference evidence="3" key="1">
    <citation type="journal article" date="2019" name="Int. J. Syst. Evol. Microbiol.">
        <title>The Global Catalogue of Microorganisms (GCM) 10K type strain sequencing project: providing services to taxonomists for standard genome sequencing and annotation.</title>
        <authorList>
            <consortium name="The Broad Institute Genomics Platform"/>
            <consortium name="The Broad Institute Genome Sequencing Center for Infectious Disease"/>
            <person name="Wu L."/>
            <person name="Ma J."/>
        </authorList>
    </citation>
    <scope>NUCLEOTIDE SEQUENCE [LARGE SCALE GENOMIC DNA]</scope>
    <source>
        <strain evidence="3">CCM 7427</strain>
    </source>
</reference>
<organism evidence="2 3">
    <name type="scientific">Devosia albogilva</name>
    <dbReference type="NCBI Taxonomy" id="429726"/>
    <lineage>
        <taxon>Bacteria</taxon>
        <taxon>Pseudomonadati</taxon>
        <taxon>Pseudomonadota</taxon>
        <taxon>Alphaproteobacteria</taxon>
        <taxon>Hyphomicrobiales</taxon>
        <taxon>Devosiaceae</taxon>
        <taxon>Devosia</taxon>
    </lineage>
</organism>
<sequence>MTIRLGHISHLFRRGTRLRLQVASSNFPRLDRNPQSGSAPETASIADFTAATHTIHGGSGCTSRLVLQTVLRPFPQIHGPT</sequence>
<protein>
    <submittedName>
        <fullName evidence="2">CocE/NonD family hydrolase C-terminal non-catalytic domain-containing protein</fullName>
    </submittedName>
</protein>
<dbReference type="EMBL" id="JBHUNP010000001">
    <property type="protein sequence ID" value="MFD2649660.1"/>
    <property type="molecule type" value="Genomic_DNA"/>
</dbReference>
<dbReference type="InterPro" id="IPR013736">
    <property type="entry name" value="Xaa-Pro_dipept_C"/>
</dbReference>
<comment type="caution">
    <text evidence="2">The sequence shown here is derived from an EMBL/GenBank/DDBJ whole genome shotgun (WGS) entry which is preliminary data.</text>
</comment>
<proteinExistence type="predicted"/>
<dbReference type="InterPro" id="IPR008979">
    <property type="entry name" value="Galactose-bd-like_sf"/>
</dbReference>
<accession>A0ABW5QPM5</accession>
<feature type="domain" description="Xaa-Pro dipeptidyl-peptidase C-terminal" evidence="1">
    <location>
        <begin position="2"/>
        <end position="65"/>
    </location>
</feature>
<evidence type="ECO:0000313" key="2">
    <source>
        <dbReference type="EMBL" id="MFD2649660.1"/>
    </source>
</evidence>
<evidence type="ECO:0000259" key="1">
    <source>
        <dbReference type="Pfam" id="PF08530"/>
    </source>
</evidence>
<keyword evidence="3" id="KW-1185">Reference proteome</keyword>
<dbReference type="Gene3D" id="2.60.120.260">
    <property type="entry name" value="Galactose-binding domain-like"/>
    <property type="match status" value="1"/>
</dbReference>
<keyword evidence="2" id="KW-0378">Hydrolase</keyword>
<dbReference type="SUPFAM" id="SSF49785">
    <property type="entry name" value="Galactose-binding domain-like"/>
    <property type="match status" value="1"/>
</dbReference>
<name>A0ABW5QPM5_9HYPH</name>
<dbReference type="Pfam" id="PF08530">
    <property type="entry name" value="PepX_C"/>
    <property type="match status" value="1"/>
</dbReference>
<gene>
    <name evidence="2" type="ORF">ACFSX5_17880</name>
</gene>
<dbReference type="RefSeq" id="WP_386835249.1">
    <property type="nucleotide sequence ID" value="NZ_JBHUNP010000001.1"/>
</dbReference>
<evidence type="ECO:0000313" key="3">
    <source>
        <dbReference type="Proteomes" id="UP001597521"/>
    </source>
</evidence>
<dbReference type="Proteomes" id="UP001597521">
    <property type="component" value="Unassembled WGS sequence"/>
</dbReference>